<dbReference type="EMBL" id="JBJXBP010000008">
    <property type="protein sequence ID" value="KAL3814044.1"/>
    <property type="molecule type" value="Genomic_DNA"/>
</dbReference>
<accession>A0ABD3RM51</accession>
<comment type="subunit">
    <text evidence="2 4">Homodimer.</text>
</comment>
<dbReference type="InterPro" id="IPR044859">
    <property type="entry name" value="Allene_oxi_cyc_Dirigent"/>
</dbReference>
<protein>
    <recommendedName>
        <fullName evidence="4">Dirigent protein</fullName>
    </recommendedName>
</protein>
<evidence type="ECO:0000256" key="4">
    <source>
        <dbReference type="RuleBase" id="RU363099"/>
    </source>
</evidence>
<keyword evidence="4" id="KW-0052">Apoplast</keyword>
<evidence type="ECO:0000256" key="1">
    <source>
        <dbReference type="ARBA" id="ARBA00010746"/>
    </source>
</evidence>
<dbReference type="GO" id="GO:0048046">
    <property type="term" value="C:apoplast"/>
    <property type="evidence" value="ECO:0007669"/>
    <property type="project" value="UniProtKB-SubCell"/>
</dbReference>
<evidence type="ECO:0000313" key="6">
    <source>
        <dbReference type="Proteomes" id="UP001634393"/>
    </source>
</evidence>
<reference evidence="5 6" key="1">
    <citation type="submission" date="2024-12" db="EMBL/GenBank/DDBJ databases">
        <title>The unique morphological basis and parallel evolutionary history of personate flowers in Penstemon.</title>
        <authorList>
            <person name="Depatie T.H."/>
            <person name="Wessinger C.A."/>
        </authorList>
    </citation>
    <scope>NUCLEOTIDE SEQUENCE [LARGE SCALE GENOMIC DNA]</scope>
    <source>
        <strain evidence="5">WTNN_2</strain>
        <tissue evidence="5">Leaf</tissue>
    </source>
</reference>
<dbReference type="PANTHER" id="PTHR21495">
    <property type="entry name" value="NUCLEOPORIN-RELATED"/>
    <property type="match status" value="1"/>
</dbReference>
<keyword evidence="4" id="KW-0732">Signal</keyword>
<evidence type="ECO:0000256" key="3">
    <source>
        <dbReference type="ARBA" id="ARBA00022525"/>
    </source>
</evidence>
<feature type="chain" id="PRO_5044534308" description="Dirigent protein" evidence="4">
    <location>
        <begin position="24"/>
        <end position="196"/>
    </location>
</feature>
<dbReference type="AlphaFoldDB" id="A0ABD3RM51"/>
<gene>
    <name evidence="5" type="ORF">ACJIZ3_015312</name>
</gene>
<keyword evidence="3 4" id="KW-0964">Secreted</keyword>
<dbReference type="Gene3D" id="2.40.480.10">
    <property type="entry name" value="Allene oxide cyclase-like"/>
    <property type="match status" value="1"/>
</dbReference>
<proteinExistence type="inferred from homology"/>
<comment type="caution">
    <text evidence="5">The sequence shown here is derived from an EMBL/GenBank/DDBJ whole genome shotgun (WGS) entry which is preliminary data.</text>
</comment>
<dbReference type="InterPro" id="IPR004265">
    <property type="entry name" value="Dirigent"/>
</dbReference>
<comment type="subcellular location">
    <subcellularLocation>
        <location evidence="4">Secreted</location>
        <location evidence="4">Extracellular space</location>
        <location evidence="4">Apoplast</location>
    </subcellularLocation>
</comment>
<comment type="similarity">
    <text evidence="1 4">Belongs to the plant dirigent protein family.</text>
</comment>
<evidence type="ECO:0000313" key="5">
    <source>
        <dbReference type="EMBL" id="KAL3814044.1"/>
    </source>
</evidence>
<dbReference type="GO" id="GO:0009699">
    <property type="term" value="P:phenylpropanoid biosynthetic process"/>
    <property type="evidence" value="ECO:0007669"/>
    <property type="project" value="UniProtKB-ARBA"/>
</dbReference>
<keyword evidence="6" id="KW-1185">Reference proteome</keyword>
<name>A0ABD3RM51_9LAMI</name>
<evidence type="ECO:0000256" key="2">
    <source>
        <dbReference type="ARBA" id="ARBA00011738"/>
    </source>
</evidence>
<dbReference type="Pfam" id="PF03018">
    <property type="entry name" value="Dirigent"/>
    <property type="match status" value="1"/>
</dbReference>
<feature type="signal peptide" evidence="4">
    <location>
        <begin position="1"/>
        <end position="23"/>
    </location>
</feature>
<sequence length="196" mass="21404">MEKLFILFTLCSMILIASPVVHGNGPYGVSDGPKALKHWYRRLPQMKQKVTQLHFYLHDIVGGPNSTNIPIAMANFTAQSPTYFGMIAAMDDLLTAGPSPNSEIVGRAQGLFGSTSLEEIGFHMTFSFVFTSGKYNGSTISLIGRNPFFNEHRELPIVGGSGVFRLARGSALLNTVLYDTALGDAVVEYNVVVLHY</sequence>
<dbReference type="Proteomes" id="UP001634393">
    <property type="component" value="Unassembled WGS sequence"/>
</dbReference>
<comment type="function">
    <text evidence="4">Dirigent proteins impart stereoselectivity on the phenoxy radical-coupling reaction, yielding optically active lignans from two molecules of coniferyl alcohol in the biosynthesis of lignans, flavonolignans, and alkaloids and thus plays a central role in plant secondary metabolism.</text>
</comment>
<organism evidence="5 6">
    <name type="scientific">Penstemon smallii</name>
    <dbReference type="NCBI Taxonomy" id="265156"/>
    <lineage>
        <taxon>Eukaryota</taxon>
        <taxon>Viridiplantae</taxon>
        <taxon>Streptophyta</taxon>
        <taxon>Embryophyta</taxon>
        <taxon>Tracheophyta</taxon>
        <taxon>Spermatophyta</taxon>
        <taxon>Magnoliopsida</taxon>
        <taxon>eudicotyledons</taxon>
        <taxon>Gunneridae</taxon>
        <taxon>Pentapetalae</taxon>
        <taxon>asterids</taxon>
        <taxon>lamiids</taxon>
        <taxon>Lamiales</taxon>
        <taxon>Plantaginaceae</taxon>
        <taxon>Cheloneae</taxon>
        <taxon>Penstemon</taxon>
    </lineage>
</organism>